<organism evidence="1 2">
    <name type="scientific">Effusibacillus consociatus</name>
    <dbReference type="NCBI Taxonomy" id="1117041"/>
    <lineage>
        <taxon>Bacteria</taxon>
        <taxon>Bacillati</taxon>
        <taxon>Bacillota</taxon>
        <taxon>Bacilli</taxon>
        <taxon>Bacillales</taxon>
        <taxon>Alicyclobacillaceae</taxon>
        <taxon>Effusibacillus</taxon>
    </lineage>
</organism>
<comment type="caution">
    <text evidence="1">The sequence shown here is derived from an EMBL/GenBank/DDBJ whole genome shotgun (WGS) entry which is preliminary data.</text>
</comment>
<sequence length="49" mass="5668">MNLECINLPITVLSYKIRKDKEFSVRTVGERVVIIHEQATVNNPSIVWI</sequence>
<gene>
    <name evidence="1" type="ORF">ACFO8Q_14845</name>
</gene>
<protein>
    <submittedName>
        <fullName evidence="1">Uncharacterized protein</fullName>
    </submittedName>
</protein>
<accession>A0ABV9Q335</accession>
<proteinExistence type="predicted"/>
<keyword evidence="2" id="KW-1185">Reference proteome</keyword>
<dbReference type="Proteomes" id="UP001596002">
    <property type="component" value="Unassembled WGS sequence"/>
</dbReference>
<name>A0ABV9Q335_9BACL</name>
<evidence type="ECO:0000313" key="2">
    <source>
        <dbReference type="Proteomes" id="UP001596002"/>
    </source>
</evidence>
<evidence type="ECO:0000313" key="1">
    <source>
        <dbReference type="EMBL" id="MFC4768621.1"/>
    </source>
</evidence>
<reference evidence="2" key="1">
    <citation type="journal article" date="2019" name="Int. J. Syst. Evol. Microbiol.">
        <title>The Global Catalogue of Microorganisms (GCM) 10K type strain sequencing project: providing services to taxonomists for standard genome sequencing and annotation.</title>
        <authorList>
            <consortium name="The Broad Institute Genomics Platform"/>
            <consortium name="The Broad Institute Genome Sequencing Center for Infectious Disease"/>
            <person name="Wu L."/>
            <person name="Ma J."/>
        </authorList>
    </citation>
    <scope>NUCLEOTIDE SEQUENCE [LARGE SCALE GENOMIC DNA]</scope>
    <source>
        <strain evidence="2">WYCCWR 12678</strain>
    </source>
</reference>
<dbReference type="EMBL" id="JBHSHC010000110">
    <property type="protein sequence ID" value="MFC4768621.1"/>
    <property type="molecule type" value="Genomic_DNA"/>
</dbReference>